<dbReference type="AlphaFoldDB" id="A0A1F7GWI8"/>
<evidence type="ECO:0000256" key="1">
    <source>
        <dbReference type="SAM" id="Phobius"/>
    </source>
</evidence>
<sequence length="157" mass="17117">MGKPIRNGVIAAGGLILFYFIVMGISSKSWSATISQFQDLWYWMMLLSVGFGTQIGLYTKLKSQMSKLKTTTQNSKLIKSGKTIATTSGTASSISMVACCAHHLSEVLPIIGLSGAAAFLTRYQIPLIMLGVIMNGFGIFYMLKQIQKIKSHVSLKI</sequence>
<keyword evidence="1" id="KW-0472">Membrane</keyword>
<dbReference type="Proteomes" id="UP000177913">
    <property type="component" value="Unassembled WGS sequence"/>
</dbReference>
<proteinExistence type="predicted"/>
<keyword evidence="1" id="KW-0812">Transmembrane</keyword>
<gene>
    <name evidence="2" type="ORF">A3C25_02225</name>
</gene>
<evidence type="ECO:0000313" key="2">
    <source>
        <dbReference type="EMBL" id="OGK23460.1"/>
    </source>
</evidence>
<comment type="caution">
    <text evidence="2">The sequence shown here is derived from an EMBL/GenBank/DDBJ whole genome shotgun (WGS) entry which is preliminary data.</text>
</comment>
<reference evidence="2 3" key="1">
    <citation type="journal article" date="2016" name="Nat. Commun.">
        <title>Thousands of microbial genomes shed light on interconnected biogeochemical processes in an aquifer system.</title>
        <authorList>
            <person name="Anantharaman K."/>
            <person name="Brown C.T."/>
            <person name="Hug L.A."/>
            <person name="Sharon I."/>
            <person name="Castelle C.J."/>
            <person name="Probst A.J."/>
            <person name="Thomas B.C."/>
            <person name="Singh A."/>
            <person name="Wilkins M.J."/>
            <person name="Karaoz U."/>
            <person name="Brodie E.L."/>
            <person name="Williams K.H."/>
            <person name="Hubbard S.S."/>
            <person name="Banfield J.F."/>
        </authorList>
    </citation>
    <scope>NUCLEOTIDE SEQUENCE [LARGE SCALE GENOMIC DNA]</scope>
</reference>
<dbReference type="EMBL" id="MFZO01000047">
    <property type="protein sequence ID" value="OGK23460.1"/>
    <property type="molecule type" value="Genomic_DNA"/>
</dbReference>
<feature type="transmembrane region" description="Helical" evidence="1">
    <location>
        <begin position="7"/>
        <end position="25"/>
    </location>
</feature>
<keyword evidence="1" id="KW-1133">Transmembrane helix</keyword>
<feature type="transmembrane region" description="Helical" evidence="1">
    <location>
        <begin position="40"/>
        <end position="59"/>
    </location>
</feature>
<evidence type="ECO:0000313" key="3">
    <source>
        <dbReference type="Proteomes" id="UP000177913"/>
    </source>
</evidence>
<organism evidence="2 3">
    <name type="scientific">Candidatus Roizmanbacteria bacterium RIFCSPHIGHO2_02_FULL_38_11</name>
    <dbReference type="NCBI Taxonomy" id="1802039"/>
    <lineage>
        <taxon>Bacteria</taxon>
        <taxon>Candidatus Roizmaniibacteriota</taxon>
    </lineage>
</organism>
<feature type="transmembrane region" description="Helical" evidence="1">
    <location>
        <begin position="84"/>
        <end position="104"/>
    </location>
</feature>
<accession>A0A1F7GWI8</accession>
<feature type="transmembrane region" description="Helical" evidence="1">
    <location>
        <begin position="124"/>
        <end position="143"/>
    </location>
</feature>
<protein>
    <submittedName>
        <fullName evidence="2">Uncharacterized protein</fullName>
    </submittedName>
</protein>
<name>A0A1F7GWI8_9BACT</name>